<dbReference type="Pfam" id="PF22564">
    <property type="entry name" value="HAAS"/>
    <property type="match status" value="1"/>
</dbReference>
<evidence type="ECO:0000256" key="1">
    <source>
        <dbReference type="SAM" id="Phobius"/>
    </source>
</evidence>
<feature type="transmembrane region" description="Helical" evidence="1">
    <location>
        <begin position="147"/>
        <end position="171"/>
    </location>
</feature>
<gene>
    <name evidence="2" type="ORF">FZC79_16405</name>
</gene>
<proteinExistence type="predicted"/>
<evidence type="ECO:0008006" key="4">
    <source>
        <dbReference type="Google" id="ProtNLM"/>
    </source>
</evidence>
<protein>
    <recommendedName>
        <fullName evidence="4">DUF1700 domain-containing protein</fullName>
    </recommendedName>
</protein>
<dbReference type="EMBL" id="VTEH01000014">
    <property type="protein sequence ID" value="TYR74032.1"/>
    <property type="molecule type" value="Genomic_DNA"/>
</dbReference>
<feature type="transmembrane region" description="Helical" evidence="1">
    <location>
        <begin position="79"/>
        <end position="102"/>
    </location>
</feature>
<comment type="caution">
    <text evidence="2">The sequence shown here is derived from an EMBL/GenBank/DDBJ whole genome shotgun (WGS) entry which is preliminary data.</text>
</comment>
<dbReference type="AlphaFoldDB" id="A0A5D4KA49"/>
<organism evidence="2 3">
    <name type="scientific">Rossellomorea vietnamensis</name>
    <dbReference type="NCBI Taxonomy" id="218284"/>
    <lineage>
        <taxon>Bacteria</taxon>
        <taxon>Bacillati</taxon>
        <taxon>Bacillota</taxon>
        <taxon>Bacilli</taxon>
        <taxon>Bacillales</taxon>
        <taxon>Bacillaceae</taxon>
        <taxon>Rossellomorea</taxon>
    </lineage>
</organism>
<keyword evidence="1" id="KW-1133">Transmembrane helix</keyword>
<sequence>MIQSKEKFIVELDALLAAHKDKEDVLEEYEGHILHLLEEAKDLGSEELTDLIHTRIGTPKEIASIWNDEWSLTPGRTQWLFVCANIFLFAGGSLLTVLYNIYPWEWLQDFWFKLTSIPAIIIAVYIVFWVLLGYEIGKEFGSKGKSLLMKTLIIGLIPNLILMNLVLFHLIPHEWFDPLLSSPFILSCIVFTILLLPISWAGYRWGRRASI</sequence>
<accession>A0A5D4KA49</accession>
<evidence type="ECO:0000313" key="3">
    <source>
        <dbReference type="Proteomes" id="UP000323317"/>
    </source>
</evidence>
<keyword evidence="1" id="KW-0472">Membrane</keyword>
<evidence type="ECO:0000313" key="2">
    <source>
        <dbReference type="EMBL" id="TYR74032.1"/>
    </source>
</evidence>
<keyword evidence="1" id="KW-0812">Transmembrane</keyword>
<feature type="transmembrane region" description="Helical" evidence="1">
    <location>
        <begin position="183"/>
        <end position="203"/>
    </location>
</feature>
<reference evidence="2 3" key="1">
    <citation type="submission" date="2019-08" db="EMBL/GenBank/DDBJ databases">
        <title>Bacillus genomes from the desert of Cuatro Cienegas, Coahuila.</title>
        <authorList>
            <person name="Olmedo-Alvarez G."/>
        </authorList>
    </citation>
    <scope>NUCLEOTIDE SEQUENCE [LARGE SCALE GENOMIC DNA]</scope>
    <source>
        <strain evidence="2 3">CH40_1T</strain>
    </source>
</reference>
<feature type="transmembrane region" description="Helical" evidence="1">
    <location>
        <begin position="114"/>
        <end position="135"/>
    </location>
</feature>
<dbReference type="Proteomes" id="UP000323317">
    <property type="component" value="Unassembled WGS sequence"/>
</dbReference>
<dbReference type="RefSeq" id="WP_148947866.1">
    <property type="nucleotide sequence ID" value="NZ_VTEH01000014.1"/>
</dbReference>
<name>A0A5D4KA49_9BACI</name>